<protein>
    <submittedName>
        <fullName evidence="1">Uncharacterized protein</fullName>
    </submittedName>
</protein>
<keyword evidence="2" id="KW-1185">Reference proteome</keyword>
<dbReference type="EMBL" id="JAAPAO010000508">
    <property type="protein sequence ID" value="KAF4658125.1"/>
    <property type="molecule type" value="Genomic_DNA"/>
</dbReference>
<dbReference type="Proteomes" id="UP000591131">
    <property type="component" value="Unassembled WGS sequence"/>
</dbReference>
<comment type="caution">
    <text evidence="1">The sequence shown here is derived from an EMBL/GenBank/DDBJ whole genome shotgun (WGS) entry which is preliminary data.</text>
</comment>
<dbReference type="OrthoDB" id="10687082at2759"/>
<evidence type="ECO:0000313" key="2">
    <source>
        <dbReference type="Proteomes" id="UP000591131"/>
    </source>
</evidence>
<evidence type="ECO:0000313" key="1">
    <source>
        <dbReference type="EMBL" id="KAF4658125.1"/>
    </source>
</evidence>
<dbReference type="AlphaFoldDB" id="A0A7J6LFU0"/>
<organism evidence="1 2">
    <name type="scientific">Perkinsus chesapeaki</name>
    <name type="common">Clam parasite</name>
    <name type="synonym">Perkinsus andrewsi</name>
    <dbReference type="NCBI Taxonomy" id="330153"/>
    <lineage>
        <taxon>Eukaryota</taxon>
        <taxon>Sar</taxon>
        <taxon>Alveolata</taxon>
        <taxon>Perkinsozoa</taxon>
        <taxon>Perkinsea</taxon>
        <taxon>Perkinsida</taxon>
        <taxon>Perkinsidae</taxon>
        <taxon>Perkinsus</taxon>
    </lineage>
</organism>
<accession>A0A7J6LFU0</accession>
<proteinExistence type="predicted"/>
<reference evidence="1 2" key="1">
    <citation type="submission" date="2020-04" db="EMBL/GenBank/DDBJ databases">
        <title>Perkinsus chesapeaki whole genome sequence.</title>
        <authorList>
            <person name="Bogema D.R."/>
        </authorList>
    </citation>
    <scope>NUCLEOTIDE SEQUENCE [LARGE SCALE GENOMIC DNA]</scope>
    <source>
        <strain evidence="1">ATCC PRA-425</strain>
    </source>
</reference>
<sequence length="472" mass="51814">MFISPGAPFEATVNSPIKKGYHDKQTGIAAALPRVIEIAGKLDRELELLQCSYAGVWPNDVNERESLVNELLGSNPEQKHGIMAEGERLLRPGYIGMIIEELMTIDNTKQLQASVSTYLTDKMLETKKLLVSPEDDEVRAHTPNLDASLDSHDNHLIWTRCALMSLAINHSEMYGSFATISALALLLAEALDMAGSTDPLLELFTSLSAILEYTNQGSLNPILGPSLRLCFYRATCELVFSAARLDRSANHHETTTMDRLVSNVLPPKIVTLLLEATIHEGLGGSVLPRRTLALLLSRCSYLKYDMMEGLQCALRSRRVTSDLVKVILQEKDEYDRSIELGSEMSAYFYEPVEVLLLKKALLINKACGVMVFDGAPQVLTILNSSGSSAPVGPSQPILYNDSLSVTLLIFHDETTANEAARLIQAESSYRFPIVSDDSFQASAARVLDLQSPRSTIQSISFSMSASPTVQSD</sequence>
<gene>
    <name evidence="1" type="ORF">FOL47_008145</name>
</gene>
<name>A0A7J6LFU0_PERCH</name>